<organism evidence="7 8">
    <name type="scientific">Cohaesibacter marisflavi</name>
    <dbReference type="NCBI Taxonomy" id="655353"/>
    <lineage>
        <taxon>Bacteria</taxon>
        <taxon>Pseudomonadati</taxon>
        <taxon>Pseudomonadota</taxon>
        <taxon>Alphaproteobacteria</taxon>
        <taxon>Hyphomicrobiales</taxon>
        <taxon>Cohaesibacteraceae</taxon>
    </lineage>
</organism>
<evidence type="ECO:0000256" key="2">
    <source>
        <dbReference type="ARBA" id="ARBA00022692"/>
    </source>
</evidence>
<feature type="transmembrane region" description="Helical" evidence="5">
    <location>
        <begin position="267"/>
        <end position="288"/>
    </location>
</feature>
<keyword evidence="2 5" id="KW-0812">Transmembrane</keyword>
<dbReference type="CDD" id="cd17321">
    <property type="entry name" value="MFS_MMR_MDR_like"/>
    <property type="match status" value="1"/>
</dbReference>
<name>A0A1I5EY98_9HYPH</name>
<accession>A0A1I5EY98</accession>
<dbReference type="GO" id="GO:0022857">
    <property type="term" value="F:transmembrane transporter activity"/>
    <property type="evidence" value="ECO:0007669"/>
    <property type="project" value="InterPro"/>
</dbReference>
<protein>
    <submittedName>
        <fullName evidence="7">Predicted arabinose efflux permease, MFS family</fullName>
    </submittedName>
</protein>
<dbReference type="Pfam" id="PF07690">
    <property type="entry name" value="MFS_1"/>
    <property type="match status" value="1"/>
</dbReference>
<feature type="transmembrane region" description="Helical" evidence="5">
    <location>
        <begin position="79"/>
        <end position="97"/>
    </location>
</feature>
<sequence>MPTSPERDARAVTLTLVAISTALSLIIFTIPLTTINAVTQDLRLTAGEIAWIMSGMPLGCAVGLLTSGALGDTYGRKKVFLGGLLITVVASIVAALAESGLVLILARVVQGLGNAGVMACGLGLLGQVYHGEERARATAIWAASLGSGVAIGPILASICLSLGGWQAIQWVAAIASGALALASLKPLPKSERIPERIDLLGSILMMAGMAFLLSALTQLRMGISAEPVLMLLASAVLIIAFCFLELRVRNPIIQLDLFRRADFVGATLAAFASGAGVLSIMTMVPTVLERSLGIRPLFAATILLAWSAITVVAALAAQYLPRSLSARNRVVLGMVGCIFGQLLLLLMSGDYIWPIALPGLFVSGVANGILNASLGHAAVESVPVERVAMGSAANNTARYLGSAIGITVSAVLISNAGPYALSLGWQEAVLATTGFSVLGLLVMLLLDRRSARKSMPT</sequence>
<dbReference type="Gene3D" id="1.20.1250.20">
    <property type="entry name" value="MFS general substrate transporter like domains"/>
    <property type="match status" value="1"/>
</dbReference>
<dbReference type="EMBL" id="FOVR01000003">
    <property type="protein sequence ID" value="SFO16041.1"/>
    <property type="molecule type" value="Genomic_DNA"/>
</dbReference>
<dbReference type="RefSeq" id="WP_090071134.1">
    <property type="nucleotide sequence ID" value="NZ_FOVR01000003.1"/>
</dbReference>
<keyword evidence="3 5" id="KW-1133">Transmembrane helix</keyword>
<dbReference type="Gene3D" id="1.20.1720.10">
    <property type="entry name" value="Multidrug resistance protein D"/>
    <property type="match status" value="1"/>
</dbReference>
<feature type="transmembrane region" description="Helical" evidence="5">
    <location>
        <begin position="399"/>
        <end position="422"/>
    </location>
</feature>
<dbReference type="PANTHER" id="PTHR42718">
    <property type="entry name" value="MAJOR FACILITATOR SUPERFAMILY MULTIDRUG TRANSPORTER MFSC"/>
    <property type="match status" value="1"/>
</dbReference>
<dbReference type="InterPro" id="IPR036259">
    <property type="entry name" value="MFS_trans_sf"/>
</dbReference>
<evidence type="ECO:0000259" key="6">
    <source>
        <dbReference type="PROSITE" id="PS50850"/>
    </source>
</evidence>
<dbReference type="AlphaFoldDB" id="A0A1I5EY98"/>
<feature type="transmembrane region" description="Helical" evidence="5">
    <location>
        <begin position="428"/>
        <end position="446"/>
    </location>
</feature>
<evidence type="ECO:0000313" key="7">
    <source>
        <dbReference type="EMBL" id="SFO16041.1"/>
    </source>
</evidence>
<dbReference type="SUPFAM" id="SSF103473">
    <property type="entry name" value="MFS general substrate transporter"/>
    <property type="match status" value="1"/>
</dbReference>
<feature type="transmembrane region" description="Helical" evidence="5">
    <location>
        <begin position="355"/>
        <end position="379"/>
    </location>
</feature>
<feature type="transmembrane region" description="Helical" evidence="5">
    <location>
        <begin position="167"/>
        <end position="187"/>
    </location>
</feature>
<evidence type="ECO:0000256" key="1">
    <source>
        <dbReference type="ARBA" id="ARBA00004141"/>
    </source>
</evidence>
<feature type="transmembrane region" description="Helical" evidence="5">
    <location>
        <begin position="329"/>
        <end position="349"/>
    </location>
</feature>
<feature type="transmembrane region" description="Helical" evidence="5">
    <location>
        <begin position="294"/>
        <end position="317"/>
    </location>
</feature>
<dbReference type="PANTHER" id="PTHR42718:SF49">
    <property type="entry name" value="EXPORT PROTEIN"/>
    <property type="match status" value="1"/>
</dbReference>
<dbReference type="InterPro" id="IPR011701">
    <property type="entry name" value="MFS"/>
</dbReference>
<dbReference type="InterPro" id="IPR020846">
    <property type="entry name" value="MFS_dom"/>
</dbReference>
<gene>
    <name evidence="7" type="ORF">SAMN04488056_103389</name>
</gene>
<feature type="transmembrane region" description="Helical" evidence="5">
    <location>
        <begin position="199"/>
        <end position="216"/>
    </location>
</feature>
<comment type="subcellular location">
    <subcellularLocation>
        <location evidence="1">Membrane</location>
        <topology evidence="1">Multi-pass membrane protein</topology>
    </subcellularLocation>
</comment>
<keyword evidence="8" id="KW-1185">Reference proteome</keyword>
<feature type="transmembrane region" description="Helical" evidence="5">
    <location>
        <begin position="137"/>
        <end position="155"/>
    </location>
</feature>
<feature type="transmembrane region" description="Helical" evidence="5">
    <location>
        <begin position="12"/>
        <end position="37"/>
    </location>
</feature>
<dbReference type="Proteomes" id="UP000199236">
    <property type="component" value="Unassembled WGS sequence"/>
</dbReference>
<dbReference type="OrthoDB" id="9812221at2"/>
<dbReference type="GO" id="GO:0016020">
    <property type="term" value="C:membrane"/>
    <property type="evidence" value="ECO:0007669"/>
    <property type="project" value="UniProtKB-SubCell"/>
</dbReference>
<feature type="transmembrane region" description="Helical" evidence="5">
    <location>
        <begin position="103"/>
        <end position="125"/>
    </location>
</feature>
<dbReference type="STRING" id="655353.SAMN04488056_103389"/>
<evidence type="ECO:0000256" key="4">
    <source>
        <dbReference type="ARBA" id="ARBA00023136"/>
    </source>
</evidence>
<evidence type="ECO:0000313" key="8">
    <source>
        <dbReference type="Proteomes" id="UP000199236"/>
    </source>
</evidence>
<reference evidence="7 8" key="1">
    <citation type="submission" date="2016-10" db="EMBL/GenBank/DDBJ databases">
        <authorList>
            <person name="de Groot N.N."/>
        </authorList>
    </citation>
    <scope>NUCLEOTIDE SEQUENCE [LARGE SCALE GENOMIC DNA]</scope>
    <source>
        <strain evidence="7 8">CGMCC 1.9157</strain>
    </source>
</reference>
<evidence type="ECO:0000256" key="3">
    <source>
        <dbReference type="ARBA" id="ARBA00022989"/>
    </source>
</evidence>
<feature type="transmembrane region" description="Helical" evidence="5">
    <location>
        <begin position="228"/>
        <end position="246"/>
    </location>
</feature>
<dbReference type="PROSITE" id="PS50850">
    <property type="entry name" value="MFS"/>
    <property type="match status" value="1"/>
</dbReference>
<feature type="domain" description="Major facilitator superfamily (MFS) profile" evidence="6">
    <location>
        <begin position="10"/>
        <end position="451"/>
    </location>
</feature>
<evidence type="ECO:0000256" key="5">
    <source>
        <dbReference type="SAM" id="Phobius"/>
    </source>
</evidence>
<feature type="transmembrane region" description="Helical" evidence="5">
    <location>
        <begin position="49"/>
        <end position="67"/>
    </location>
</feature>
<proteinExistence type="predicted"/>
<keyword evidence="4 5" id="KW-0472">Membrane</keyword>